<accession>A0ABV5H970</accession>
<organism evidence="2 3">
    <name type="scientific">Flavobacterium gyeonganense</name>
    <dbReference type="NCBI Taxonomy" id="1310418"/>
    <lineage>
        <taxon>Bacteria</taxon>
        <taxon>Pseudomonadati</taxon>
        <taxon>Bacteroidota</taxon>
        <taxon>Flavobacteriia</taxon>
        <taxon>Flavobacteriales</taxon>
        <taxon>Flavobacteriaceae</taxon>
        <taxon>Flavobacterium</taxon>
    </lineage>
</organism>
<dbReference type="Proteomes" id="UP001589562">
    <property type="component" value="Unassembled WGS sequence"/>
</dbReference>
<dbReference type="EMBL" id="JBHMFE010000011">
    <property type="protein sequence ID" value="MFB9108454.1"/>
    <property type="molecule type" value="Genomic_DNA"/>
</dbReference>
<keyword evidence="3" id="KW-1185">Reference proteome</keyword>
<proteinExistence type="predicted"/>
<name>A0ABV5H970_9FLAO</name>
<keyword evidence="1" id="KW-1133">Transmembrane helix</keyword>
<protein>
    <submittedName>
        <fullName evidence="2">Uncharacterized protein</fullName>
    </submittedName>
</protein>
<evidence type="ECO:0000313" key="3">
    <source>
        <dbReference type="Proteomes" id="UP001589562"/>
    </source>
</evidence>
<keyword evidence="1" id="KW-0472">Membrane</keyword>
<evidence type="ECO:0000256" key="1">
    <source>
        <dbReference type="SAM" id="Phobius"/>
    </source>
</evidence>
<reference evidence="2 3" key="1">
    <citation type="submission" date="2024-09" db="EMBL/GenBank/DDBJ databases">
        <authorList>
            <person name="Sun Q."/>
            <person name="Mori K."/>
        </authorList>
    </citation>
    <scope>NUCLEOTIDE SEQUENCE [LARGE SCALE GENOMIC DNA]</scope>
    <source>
        <strain evidence="2 3">CECT 8365</strain>
    </source>
</reference>
<gene>
    <name evidence="2" type="ORF">ACFFVK_07680</name>
</gene>
<sequence>MANKSNLKRRSEFELFQNNEEGDQRKNREVVLATIGLIIISFCLLLIVWSHVFSIRDFV</sequence>
<keyword evidence="1" id="KW-0812">Transmembrane</keyword>
<comment type="caution">
    <text evidence="2">The sequence shown here is derived from an EMBL/GenBank/DDBJ whole genome shotgun (WGS) entry which is preliminary data.</text>
</comment>
<dbReference type="RefSeq" id="WP_278009029.1">
    <property type="nucleotide sequence ID" value="NZ_CP121112.1"/>
</dbReference>
<feature type="transmembrane region" description="Helical" evidence="1">
    <location>
        <begin position="30"/>
        <end position="52"/>
    </location>
</feature>
<evidence type="ECO:0000313" key="2">
    <source>
        <dbReference type="EMBL" id="MFB9108454.1"/>
    </source>
</evidence>